<dbReference type="RefSeq" id="WP_054600605.1">
    <property type="nucleotide sequence ID" value="NZ_CP091509.1"/>
</dbReference>
<gene>
    <name evidence="2" type="ORF">BV912_12035</name>
    <name evidence="3" type="ORF">BV913_06240</name>
</gene>
<dbReference type="NCBIfam" id="TIGR02098">
    <property type="entry name" value="MJ0042_CXXC"/>
    <property type="match status" value="1"/>
</dbReference>
<comment type="caution">
    <text evidence="2">The sequence shown here is derived from an EMBL/GenBank/DDBJ whole genome shotgun (WGS) entry which is preliminary data.</text>
</comment>
<reference evidence="4" key="1">
    <citation type="submission" date="2017-01" db="EMBL/GenBank/DDBJ databases">
        <authorList>
            <person name="Mah S.A."/>
            <person name="Swanson W.J."/>
            <person name="Moy G.W."/>
            <person name="Vacquier V.D."/>
        </authorList>
    </citation>
    <scope>NUCLEOTIDE SEQUENCE [LARGE SCALE GENOMIC DNA]</scope>
    <source>
        <strain evidence="4">124861</strain>
    </source>
</reference>
<organism evidence="2 4">
    <name type="scientific">Neisseria dumasiana</name>
    <dbReference type="NCBI Taxonomy" id="1931275"/>
    <lineage>
        <taxon>Bacteria</taxon>
        <taxon>Pseudomonadati</taxon>
        <taxon>Pseudomonadota</taxon>
        <taxon>Betaproteobacteria</taxon>
        <taxon>Neisseriales</taxon>
        <taxon>Neisseriaceae</taxon>
        <taxon>Neisseria</taxon>
    </lineage>
</organism>
<dbReference type="OrthoDB" id="5294582at2"/>
<keyword evidence="5" id="KW-1185">Reference proteome</keyword>
<accession>A0A1X3D695</accession>
<dbReference type="EMBL" id="MTAC01000013">
    <property type="protein sequence ID" value="OSI34900.1"/>
    <property type="molecule type" value="Genomic_DNA"/>
</dbReference>
<dbReference type="STRING" id="1931275.BV914_05050"/>
<evidence type="ECO:0000256" key="1">
    <source>
        <dbReference type="SAM" id="Phobius"/>
    </source>
</evidence>
<proteinExistence type="predicted"/>
<keyword evidence="1" id="KW-0812">Transmembrane</keyword>
<dbReference type="Proteomes" id="UP000193303">
    <property type="component" value="Unassembled WGS sequence"/>
</dbReference>
<dbReference type="InterPro" id="IPR011723">
    <property type="entry name" value="Znf/thioredoxin_put"/>
</dbReference>
<protein>
    <recommendedName>
        <fullName evidence="6">Zinc finger/thioredoxin putative domain-containing protein</fullName>
    </recommendedName>
</protein>
<evidence type="ECO:0000313" key="3">
    <source>
        <dbReference type="EMBL" id="OSI34900.1"/>
    </source>
</evidence>
<keyword evidence="1" id="KW-0472">Membrane</keyword>
<dbReference type="AlphaFoldDB" id="A0A1X3D695"/>
<name>A0A1X3D695_9NEIS</name>
<dbReference type="Proteomes" id="UP000193346">
    <property type="component" value="Unassembled WGS sequence"/>
</dbReference>
<evidence type="ECO:0000313" key="2">
    <source>
        <dbReference type="EMBL" id="OSI15433.1"/>
    </source>
</evidence>
<sequence length="158" mass="17385">MPVCVCPHCKTRLWVKDTQLNVAQGFVVCRKCEGLFQAKNHIAETPKNIDPSLLLNAVTDTKLVHSIGPQVRTRKTLSKNEIADLLDNMLVSDARNSAKAATAVKMKSASKPQPPQIPGPAPMPAQELRKDGFNWTLATLVALTVLIMQLFYLVLLLN</sequence>
<evidence type="ECO:0000313" key="5">
    <source>
        <dbReference type="Proteomes" id="UP000193346"/>
    </source>
</evidence>
<evidence type="ECO:0008006" key="6">
    <source>
        <dbReference type="Google" id="ProtNLM"/>
    </source>
</evidence>
<dbReference type="EMBL" id="MTAB01000048">
    <property type="protein sequence ID" value="OSI15433.1"/>
    <property type="molecule type" value="Genomic_DNA"/>
</dbReference>
<keyword evidence="1" id="KW-1133">Transmembrane helix</keyword>
<reference evidence="2 5" key="2">
    <citation type="submission" date="2017-01" db="EMBL/GenBank/DDBJ databases">
        <authorList>
            <person name="Wolfgang W.J."/>
            <person name="Cole J."/>
            <person name="Wroblewski D."/>
            <person name="Mcginnis J."/>
            <person name="Musser K.A."/>
        </authorList>
    </citation>
    <scope>NUCLEOTIDE SEQUENCE</scope>
    <source>
        <strain evidence="2">124861</strain>
        <strain evidence="3 5">93087</strain>
    </source>
</reference>
<feature type="transmembrane region" description="Helical" evidence="1">
    <location>
        <begin position="133"/>
        <end position="155"/>
    </location>
</feature>
<evidence type="ECO:0000313" key="4">
    <source>
        <dbReference type="Proteomes" id="UP000193303"/>
    </source>
</evidence>